<reference evidence="2 3" key="1">
    <citation type="journal article" date="2016" name="Nat. Commun.">
        <title>Thousands of microbial genomes shed light on interconnected biogeochemical processes in an aquifer system.</title>
        <authorList>
            <person name="Anantharaman K."/>
            <person name="Brown C.T."/>
            <person name="Hug L.A."/>
            <person name="Sharon I."/>
            <person name="Castelle C.J."/>
            <person name="Probst A.J."/>
            <person name="Thomas B.C."/>
            <person name="Singh A."/>
            <person name="Wilkins M.J."/>
            <person name="Karaoz U."/>
            <person name="Brodie E.L."/>
            <person name="Williams K.H."/>
            <person name="Hubbard S.S."/>
            <person name="Banfield J.F."/>
        </authorList>
    </citation>
    <scope>NUCLEOTIDE SEQUENCE [LARGE SCALE GENOMIC DNA]</scope>
</reference>
<dbReference type="EMBL" id="MHHS01000004">
    <property type="protein sequence ID" value="OGY37799.1"/>
    <property type="molecule type" value="Genomic_DNA"/>
</dbReference>
<dbReference type="Proteomes" id="UP000177941">
    <property type="component" value="Unassembled WGS sequence"/>
</dbReference>
<sequence>MWPSPAEEELLDTISFDEWLIEPSTFIVKVQNNAMQDAGIFQDDIVIFRRGQKPKSGDIVIADVEGQWMMRYYQIEDSRPVLYPANGNYEAVRPEELAVIGVIRSVIRKY</sequence>
<dbReference type="CDD" id="cd06529">
    <property type="entry name" value="S24_LexA-like"/>
    <property type="match status" value="1"/>
</dbReference>
<protein>
    <recommendedName>
        <fullName evidence="1">Peptidase S24/S26A/S26B/S26C domain-containing protein</fullName>
    </recommendedName>
</protein>
<dbReference type="PANTHER" id="PTHR33516:SF2">
    <property type="entry name" value="LEXA REPRESSOR-RELATED"/>
    <property type="match status" value="1"/>
</dbReference>
<accession>A0A1G1XCX4</accession>
<dbReference type="PANTHER" id="PTHR33516">
    <property type="entry name" value="LEXA REPRESSOR"/>
    <property type="match status" value="1"/>
</dbReference>
<feature type="domain" description="Peptidase S24/S26A/S26B/S26C" evidence="1">
    <location>
        <begin position="3"/>
        <end position="103"/>
    </location>
</feature>
<proteinExistence type="predicted"/>
<evidence type="ECO:0000313" key="2">
    <source>
        <dbReference type="EMBL" id="OGY37799.1"/>
    </source>
</evidence>
<evidence type="ECO:0000313" key="3">
    <source>
        <dbReference type="Proteomes" id="UP000177941"/>
    </source>
</evidence>
<dbReference type="AlphaFoldDB" id="A0A1G1XCX4"/>
<dbReference type="InterPro" id="IPR036286">
    <property type="entry name" value="LexA/Signal_pep-like_sf"/>
</dbReference>
<dbReference type="InterPro" id="IPR050077">
    <property type="entry name" value="LexA_repressor"/>
</dbReference>
<dbReference type="SUPFAM" id="SSF51306">
    <property type="entry name" value="LexA/Signal peptidase"/>
    <property type="match status" value="1"/>
</dbReference>
<dbReference type="Gene3D" id="2.10.109.10">
    <property type="entry name" value="Umud Fragment, subunit A"/>
    <property type="match status" value="1"/>
</dbReference>
<dbReference type="InterPro" id="IPR039418">
    <property type="entry name" value="LexA-like"/>
</dbReference>
<gene>
    <name evidence="2" type="ORF">A3E36_02290</name>
</gene>
<evidence type="ECO:0000259" key="1">
    <source>
        <dbReference type="Pfam" id="PF00717"/>
    </source>
</evidence>
<name>A0A1G1XCX4_9BACT</name>
<dbReference type="InterPro" id="IPR015927">
    <property type="entry name" value="Peptidase_S24_S26A/B/C"/>
</dbReference>
<dbReference type="Pfam" id="PF00717">
    <property type="entry name" value="Peptidase_S24"/>
    <property type="match status" value="1"/>
</dbReference>
<comment type="caution">
    <text evidence="2">The sequence shown here is derived from an EMBL/GenBank/DDBJ whole genome shotgun (WGS) entry which is preliminary data.</text>
</comment>
<organism evidence="2 3">
    <name type="scientific">Candidatus Andersenbacteria bacterium RIFCSPHIGHO2_12_FULL_45_11b</name>
    <dbReference type="NCBI Taxonomy" id="1797282"/>
    <lineage>
        <taxon>Bacteria</taxon>
        <taxon>Candidatus Anderseniibacteriota</taxon>
    </lineage>
</organism>